<reference evidence="3" key="1">
    <citation type="journal article" date="2019" name="Int. J. Syst. Evol. Microbiol.">
        <title>The Global Catalogue of Microorganisms (GCM) 10K type strain sequencing project: providing services to taxonomists for standard genome sequencing and annotation.</title>
        <authorList>
            <consortium name="The Broad Institute Genomics Platform"/>
            <consortium name="The Broad Institute Genome Sequencing Center for Infectious Disease"/>
            <person name="Wu L."/>
            <person name="Ma J."/>
        </authorList>
    </citation>
    <scope>NUCLEOTIDE SEQUENCE [LARGE SCALE GENOMIC DNA]</scope>
    <source>
        <strain evidence="3">CCUG 62974</strain>
    </source>
</reference>
<evidence type="ECO:0000313" key="2">
    <source>
        <dbReference type="EMBL" id="MFD0890984.1"/>
    </source>
</evidence>
<dbReference type="Pfam" id="PF00668">
    <property type="entry name" value="Condensation"/>
    <property type="match status" value="1"/>
</dbReference>
<evidence type="ECO:0000259" key="1">
    <source>
        <dbReference type="Pfam" id="PF00668"/>
    </source>
</evidence>
<name>A0ABW3E695_9ACTN</name>
<dbReference type="Proteomes" id="UP001597024">
    <property type="component" value="Unassembled WGS sequence"/>
</dbReference>
<dbReference type="EMBL" id="JBHTHX010002829">
    <property type="protein sequence ID" value="MFD0890984.1"/>
    <property type="molecule type" value="Genomic_DNA"/>
</dbReference>
<protein>
    <submittedName>
        <fullName evidence="2">Condensation domain-containing protein</fullName>
    </submittedName>
</protein>
<comment type="caution">
    <text evidence="2">The sequence shown here is derived from an EMBL/GenBank/DDBJ whole genome shotgun (WGS) entry which is preliminary data.</text>
</comment>
<organism evidence="2 3">
    <name type="scientific">Streptosporangium algeriense</name>
    <dbReference type="NCBI Taxonomy" id="1682748"/>
    <lineage>
        <taxon>Bacteria</taxon>
        <taxon>Bacillati</taxon>
        <taxon>Actinomycetota</taxon>
        <taxon>Actinomycetes</taxon>
        <taxon>Streptosporangiales</taxon>
        <taxon>Streptosporangiaceae</taxon>
        <taxon>Streptosporangium</taxon>
    </lineage>
</organism>
<keyword evidence="3" id="KW-1185">Reference proteome</keyword>
<dbReference type="SUPFAM" id="SSF52777">
    <property type="entry name" value="CoA-dependent acyltransferases"/>
    <property type="match status" value="1"/>
</dbReference>
<evidence type="ECO:0000313" key="3">
    <source>
        <dbReference type="Proteomes" id="UP001597024"/>
    </source>
</evidence>
<accession>A0ABW3E695</accession>
<feature type="domain" description="Condensation" evidence="1">
    <location>
        <begin position="10"/>
        <end position="210"/>
    </location>
</feature>
<feature type="non-terminal residue" evidence="2">
    <location>
        <position position="1"/>
    </location>
</feature>
<dbReference type="SUPFAM" id="SSF56801">
    <property type="entry name" value="Acetyl-CoA synthetase-like"/>
    <property type="match status" value="1"/>
</dbReference>
<gene>
    <name evidence="2" type="ORF">ACFQ08_41095</name>
</gene>
<sequence length="252" mass="27344">GFGPSLVAQARRHGLTLSTLLTAAWGMVLAGVTGRSDVVFGSTVSGRPAEVPGVESTIGLFLNTVPVRVTLDADETLLALLTRLQRGRSAVLAHEHLGLGEIQRAAGLGQLFDTLYVLRNFGDDEEERLRVTASYGIAEMDSVDGTHYPLTLVVTPDERLKVSLAYRPDVFDRPLAEAMLARFTRLLEQIAGDLTVPVGRLDPLGPDERRLVLQEWNATDHPLPDKTVARLLEEQAARTPDAVALVFGPARH</sequence>
<proteinExistence type="predicted"/>
<dbReference type="InterPro" id="IPR001242">
    <property type="entry name" value="Condensation_dom"/>
</dbReference>
<dbReference type="PANTHER" id="PTHR45527:SF1">
    <property type="entry name" value="FATTY ACID SYNTHASE"/>
    <property type="match status" value="1"/>
</dbReference>
<feature type="non-terminal residue" evidence="2">
    <location>
        <position position="252"/>
    </location>
</feature>
<dbReference type="Gene3D" id="3.30.559.30">
    <property type="entry name" value="Nonribosomal peptide synthetase, condensation domain"/>
    <property type="match status" value="1"/>
</dbReference>
<dbReference type="PANTHER" id="PTHR45527">
    <property type="entry name" value="NONRIBOSOMAL PEPTIDE SYNTHETASE"/>
    <property type="match status" value="1"/>
</dbReference>